<organism evidence="4">
    <name type="scientific">Gongylonema pulchrum</name>
    <dbReference type="NCBI Taxonomy" id="637853"/>
    <lineage>
        <taxon>Eukaryota</taxon>
        <taxon>Metazoa</taxon>
        <taxon>Ecdysozoa</taxon>
        <taxon>Nematoda</taxon>
        <taxon>Chromadorea</taxon>
        <taxon>Rhabditida</taxon>
        <taxon>Spirurina</taxon>
        <taxon>Spiruromorpha</taxon>
        <taxon>Spiruroidea</taxon>
        <taxon>Gongylonematidae</taxon>
        <taxon>Gongylonema</taxon>
    </lineage>
</organism>
<reference evidence="2 3" key="2">
    <citation type="submission" date="2018-11" db="EMBL/GenBank/DDBJ databases">
        <authorList>
            <consortium name="Pathogen Informatics"/>
        </authorList>
    </citation>
    <scope>NUCLEOTIDE SEQUENCE [LARGE SCALE GENOMIC DNA]</scope>
</reference>
<feature type="compositionally biased region" description="Low complexity" evidence="1">
    <location>
        <begin position="71"/>
        <end position="81"/>
    </location>
</feature>
<feature type="compositionally biased region" description="Pro residues" evidence="1">
    <location>
        <begin position="61"/>
        <end position="70"/>
    </location>
</feature>
<sequence>METPLAAIAQLGAAAGIPFPPLPMPPVVGPLIWPPPLPANIVPAPATSTQNQDIDYRTGAPPLPVPPMLPGTPSTSSSASGDVDLRNQQPSSSSSQTQSWRPANPSPASEVPIHDPRMRRGGSRPNLSRNSNDERPSGGVTLGTQVRDPRRRPQLGGAQTALKQQGADYDGRFEGSQAPQRAWMPNISEVIDGRMSSVARLSPKRRDFGGPSGDFDDRLPPPQQYLPFQQQLAGGGPMRRAAGDSRGRARRTAY</sequence>
<feature type="compositionally biased region" description="Pro residues" evidence="1">
    <location>
        <begin position="28"/>
        <end position="38"/>
    </location>
</feature>
<feature type="region of interest" description="Disordered" evidence="1">
    <location>
        <begin position="201"/>
        <end position="254"/>
    </location>
</feature>
<evidence type="ECO:0000313" key="3">
    <source>
        <dbReference type="Proteomes" id="UP000271098"/>
    </source>
</evidence>
<protein>
    <submittedName>
        <fullName evidence="4">BAT2_N domain-containing protein</fullName>
    </submittedName>
</protein>
<dbReference type="OrthoDB" id="16717at2759"/>
<proteinExistence type="predicted"/>
<dbReference type="AlphaFoldDB" id="A0A183DPJ0"/>
<gene>
    <name evidence="2" type="ORF">GPUH_LOCUS10631</name>
</gene>
<evidence type="ECO:0000256" key="1">
    <source>
        <dbReference type="SAM" id="MobiDB-lite"/>
    </source>
</evidence>
<reference evidence="4" key="1">
    <citation type="submission" date="2016-06" db="UniProtKB">
        <authorList>
            <consortium name="WormBaseParasite"/>
        </authorList>
    </citation>
    <scope>IDENTIFICATION</scope>
</reference>
<dbReference type="Proteomes" id="UP000271098">
    <property type="component" value="Unassembled WGS sequence"/>
</dbReference>
<dbReference type="EMBL" id="UYRT01078069">
    <property type="protein sequence ID" value="VDN17705.1"/>
    <property type="molecule type" value="Genomic_DNA"/>
</dbReference>
<accession>A0A183DPJ0</accession>
<keyword evidence="3" id="KW-1185">Reference proteome</keyword>
<evidence type="ECO:0000313" key="4">
    <source>
        <dbReference type="WBParaSite" id="GPUH_0001064401-mRNA-1"/>
    </source>
</evidence>
<feature type="compositionally biased region" description="Low complexity" evidence="1">
    <location>
        <begin position="88"/>
        <end position="99"/>
    </location>
</feature>
<name>A0A183DPJ0_9BILA</name>
<feature type="region of interest" description="Disordered" evidence="1">
    <location>
        <begin position="28"/>
        <end position="179"/>
    </location>
</feature>
<evidence type="ECO:0000313" key="2">
    <source>
        <dbReference type="EMBL" id="VDN17705.1"/>
    </source>
</evidence>
<dbReference type="WBParaSite" id="GPUH_0001064401-mRNA-1">
    <property type="protein sequence ID" value="GPUH_0001064401-mRNA-1"/>
    <property type="gene ID" value="GPUH_0001064401"/>
</dbReference>